<protein>
    <submittedName>
        <fullName evidence="2">Uncharacterized protein</fullName>
    </submittedName>
</protein>
<evidence type="ECO:0000313" key="3">
    <source>
        <dbReference type="Proteomes" id="UP000799779"/>
    </source>
</evidence>
<dbReference type="EMBL" id="ML977572">
    <property type="protein sequence ID" value="KAF2003504.1"/>
    <property type="molecule type" value="Genomic_DNA"/>
</dbReference>
<gene>
    <name evidence="2" type="ORF">P154DRAFT_573104</name>
</gene>
<name>A0A6A5WRF3_9PLEO</name>
<evidence type="ECO:0000313" key="2">
    <source>
        <dbReference type="EMBL" id="KAF2003504.1"/>
    </source>
</evidence>
<reference evidence="2" key="1">
    <citation type="journal article" date="2020" name="Stud. Mycol.">
        <title>101 Dothideomycetes genomes: a test case for predicting lifestyles and emergence of pathogens.</title>
        <authorList>
            <person name="Haridas S."/>
            <person name="Albert R."/>
            <person name="Binder M."/>
            <person name="Bloem J."/>
            <person name="Labutti K."/>
            <person name="Salamov A."/>
            <person name="Andreopoulos B."/>
            <person name="Baker S."/>
            <person name="Barry K."/>
            <person name="Bills G."/>
            <person name="Bluhm B."/>
            <person name="Cannon C."/>
            <person name="Castanera R."/>
            <person name="Culley D."/>
            <person name="Daum C."/>
            <person name="Ezra D."/>
            <person name="Gonzalez J."/>
            <person name="Henrissat B."/>
            <person name="Kuo A."/>
            <person name="Liang C."/>
            <person name="Lipzen A."/>
            <person name="Lutzoni F."/>
            <person name="Magnuson J."/>
            <person name="Mondo S."/>
            <person name="Nolan M."/>
            <person name="Ohm R."/>
            <person name="Pangilinan J."/>
            <person name="Park H.-J."/>
            <person name="Ramirez L."/>
            <person name="Alfaro M."/>
            <person name="Sun H."/>
            <person name="Tritt A."/>
            <person name="Yoshinaga Y."/>
            <person name="Zwiers L.-H."/>
            <person name="Turgeon B."/>
            <person name="Goodwin S."/>
            <person name="Spatafora J."/>
            <person name="Crous P."/>
            <person name="Grigoriev I."/>
        </authorList>
    </citation>
    <scope>NUCLEOTIDE SEQUENCE</scope>
    <source>
        <strain evidence="2">CBS 123094</strain>
    </source>
</reference>
<keyword evidence="3" id="KW-1185">Reference proteome</keyword>
<feature type="region of interest" description="Disordered" evidence="1">
    <location>
        <begin position="133"/>
        <end position="226"/>
    </location>
</feature>
<accession>A0A6A5WRF3</accession>
<dbReference type="Proteomes" id="UP000799779">
    <property type="component" value="Unassembled WGS sequence"/>
</dbReference>
<dbReference type="AlphaFoldDB" id="A0A6A5WRF3"/>
<organism evidence="2 3">
    <name type="scientific">Amniculicola lignicola CBS 123094</name>
    <dbReference type="NCBI Taxonomy" id="1392246"/>
    <lineage>
        <taxon>Eukaryota</taxon>
        <taxon>Fungi</taxon>
        <taxon>Dikarya</taxon>
        <taxon>Ascomycota</taxon>
        <taxon>Pezizomycotina</taxon>
        <taxon>Dothideomycetes</taxon>
        <taxon>Pleosporomycetidae</taxon>
        <taxon>Pleosporales</taxon>
        <taxon>Amniculicolaceae</taxon>
        <taxon>Amniculicola</taxon>
    </lineage>
</organism>
<sequence length="226" mass="23923">MGRGERAESEGRERRGAVGRAEGSCWIDISLPWPTGSLDYSCVRTGGPKQLGVEKSGQLAGQQPSTACSLVQCGAVKGGPAGGVLVLLATPRRVFGKAMAPALELQRPARSPARAPWHPRCPSLVTALLNGAPRLDGEHHSPRASPVLAAPRLSSERRPDVSKLLPTPPHPERRTDVKPPSPPSHARDSAQAENSCEPCWPSDTASDVHPPSSLPPKNNPRNNPSI</sequence>
<feature type="compositionally biased region" description="Basic and acidic residues" evidence="1">
    <location>
        <begin position="1"/>
        <end position="16"/>
    </location>
</feature>
<proteinExistence type="predicted"/>
<evidence type="ECO:0000256" key="1">
    <source>
        <dbReference type="SAM" id="MobiDB-lite"/>
    </source>
</evidence>
<feature type="region of interest" description="Disordered" evidence="1">
    <location>
        <begin position="1"/>
        <end position="20"/>
    </location>
</feature>